<reference evidence="3" key="1">
    <citation type="submission" date="2020-10" db="EMBL/GenBank/DDBJ databases">
        <authorList>
            <person name="Gilroy R."/>
        </authorList>
    </citation>
    <scope>NUCLEOTIDE SEQUENCE</scope>
    <source>
        <strain evidence="3">13361</strain>
    </source>
</reference>
<dbReference type="PROSITE" id="PS51257">
    <property type="entry name" value="PROKAR_LIPOPROTEIN"/>
    <property type="match status" value="1"/>
</dbReference>
<sequence length="420" mass="44379">MYQKQKTIWSVLLAAVLTLSLLLGGCSVDDVSPTTQSTQATQPETTAPTLPQGSELKVRFLDVGQADAALISCDGHHMLIDGGNRGDSNLIYSVLQREEISYLDMVVATHAHEDHVGGLPGAFQYASAGLTLSPVTAYDSDVFETFAAKAQEKGGGLTVPQPGDTYPLGSATVTILGVNGAEDTNNTSIVLRIDYGETAFLFTGDAEREAEQVILDSGLPLGATVLKVGHHGSDTSTTYPFLREIMPQYAVISVGTGNSYGHPCEDTLSRLRDADVEVFRTDMQGDIVCTSDGETVTVQPQRNQNADTLGPVTSTEPSETQPETQAPSQAGIQVLAWPETVGQNETATVTIQGLPNTNYSITVNYKSGPSSAEGLEDKTSDGSGQVSWSWKVGGRTSPGTFHITVSGGGETITLPFTITE</sequence>
<dbReference type="InterPro" id="IPR036866">
    <property type="entry name" value="RibonucZ/Hydroxyglut_hydro"/>
</dbReference>
<dbReference type="InterPro" id="IPR052159">
    <property type="entry name" value="Competence_DNA_uptake"/>
</dbReference>
<proteinExistence type="predicted"/>
<evidence type="ECO:0000259" key="2">
    <source>
        <dbReference type="SMART" id="SM00849"/>
    </source>
</evidence>
<dbReference type="SUPFAM" id="SSF56281">
    <property type="entry name" value="Metallo-hydrolase/oxidoreductase"/>
    <property type="match status" value="1"/>
</dbReference>
<protein>
    <submittedName>
        <fullName evidence="3">MBL fold metallo-hydrolase</fullName>
    </submittedName>
</protein>
<feature type="domain" description="Metallo-beta-lactamase" evidence="2">
    <location>
        <begin position="65"/>
        <end position="256"/>
    </location>
</feature>
<dbReference type="PANTHER" id="PTHR30619:SF7">
    <property type="entry name" value="BETA-LACTAMASE DOMAIN PROTEIN"/>
    <property type="match status" value="1"/>
</dbReference>
<reference evidence="3" key="2">
    <citation type="journal article" date="2021" name="PeerJ">
        <title>Extensive microbial diversity within the chicken gut microbiome revealed by metagenomics and culture.</title>
        <authorList>
            <person name="Gilroy R."/>
            <person name="Ravi A."/>
            <person name="Getino M."/>
            <person name="Pursley I."/>
            <person name="Horton D.L."/>
            <person name="Alikhan N.F."/>
            <person name="Baker D."/>
            <person name="Gharbi K."/>
            <person name="Hall N."/>
            <person name="Watson M."/>
            <person name="Adriaenssens E.M."/>
            <person name="Foster-Nyarko E."/>
            <person name="Jarju S."/>
            <person name="Secka A."/>
            <person name="Antonio M."/>
            <person name="Oren A."/>
            <person name="Chaudhuri R.R."/>
            <person name="La Ragione R."/>
            <person name="Hildebrand F."/>
            <person name="Pallen M.J."/>
        </authorList>
    </citation>
    <scope>NUCLEOTIDE SEQUENCE</scope>
    <source>
        <strain evidence="3">13361</strain>
    </source>
</reference>
<dbReference type="Pfam" id="PF00753">
    <property type="entry name" value="Lactamase_B"/>
    <property type="match status" value="1"/>
</dbReference>
<evidence type="ECO:0000313" key="3">
    <source>
        <dbReference type="EMBL" id="HIQ67748.1"/>
    </source>
</evidence>
<dbReference type="Gene3D" id="3.60.15.10">
    <property type="entry name" value="Ribonuclease Z/Hydroxyacylglutathione hydrolase-like"/>
    <property type="match status" value="1"/>
</dbReference>
<dbReference type="CDD" id="cd07731">
    <property type="entry name" value="ComA-like_MBL-fold"/>
    <property type="match status" value="1"/>
</dbReference>
<feature type="compositionally biased region" description="Low complexity" evidence="1">
    <location>
        <begin position="313"/>
        <end position="325"/>
    </location>
</feature>
<dbReference type="InterPro" id="IPR001279">
    <property type="entry name" value="Metallo-B-lactamas"/>
</dbReference>
<gene>
    <name evidence="3" type="ORF">IAB74_04460</name>
</gene>
<dbReference type="PANTHER" id="PTHR30619">
    <property type="entry name" value="DNA INTERNALIZATION/COMPETENCE PROTEIN COMEC/REC2"/>
    <property type="match status" value="1"/>
</dbReference>
<dbReference type="EMBL" id="DVFK01000064">
    <property type="protein sequence ID" value="HIQ67748.1"/>
    <property type="molecule type" value="Genomic_DNA"/>
</dbReference>
<name>A0A9D0Z2E8_9FIRM</name>
<dbReference type="InterPro" id="IPR035681">
    <property type="entry name" value="ComA-like_MBL"/>
</dbReference>
<dbReference type="AlphaFoldDB" id="A0A9D0Z2E8"/>
<dbReference type="Proteomes" id="UP000886796">
    <property type="component" value="Unassembled WGS sequence"/>
</dbReference>
<organism evidence="3 4">
    <name type="scientific">Candidatus Faecousia excrementigallinarum</name>
    <dbReference type="NCBI Taxonomy" id="2840806"/>
    <lineage>
        <taxon>Bacteria</taxon>
        <taxon>Bacillati</taxon>
        <taxon>Bacillota</taxon>
        <taxon>Clostridia</taxon>
        <taxon>Eubacteriales</taxon>
        <taxon>Oscillospiraceae</taxon>
        <taxon>Faecousia</taxon>
    </lineage>
</organism>
<evidence type="ECO:0000256" key="1">
    <source>
        <dbReference type="SAM" id="MobiDB-lite"/>
    </source>
</evidence>
<dbReference type="SMART" id="SM00849">
    <property type="entry name" value="Lactamase_B"/>
    <property type="match status" value="1"/>
</dbReference>
<feature type="region of interest" description="Disordered" evidence="1">
    <location>
        <begin position="297"/>
        <end position="328"/>
    </location>
</feature>
<feature type="compositionally biased region" description="Polar residues" evidence="1">
    <location>
        <begin position="297"/>
        <end position="307"/>
    </location>
</feature>
<comment type="caution">
    <text evidence="3">The sequence shown here is derived from an EMBL/GenBank/DDBJ whole genome shotgun (WGS) entry which is preliminary data.</text>
</comment>
<evidence type="ECO:0000313" key="4">
    <source>
        <dbReference type="Proteomes" id="UP000886796"/>
    </source>
</evidence>
<accession>A0A9D0Z2E8</accession>